<protein>
    <submittedName>
        <fullName evidence="1">Uncharacterized protein</fullName>
    </submittedName>
</protein>
<dbReference type="Proteomes" id="UP000253529">
    <property type="component" value="Unassembled WGS sequence"/>
</dbReference>
<dbReference type="RefSeq" id="WP_113889312.1">
    <property type="nucleotide sequence ID" value="NZ_QNRK01000011.1"/>
</dbReference>
<evidence type="ECO:0000313" key="1">
    <source>
        <dbReference type="EMBL" id="RBP13748.1"/>
    </source>
</evidence>
<name>A0A366FGG3_9HYPH</name>
<dbReference type="EMBL" id="QNRK01000011">
    <property type="protein sequence ID" value="RBP13748.1"/>
    <property type="molecule type" value="Genomic_DNA"/>
</dbReference>
<proteinExistence type="predicted"/>
<gene>
    <name evidence="1" type="ORF">DFR50_11110</name>
</gene>
<evidence type="ECO:0000313" key="2">
    <source>
        <dbReference type="Proteomes" id="UP000253529"/>
    </source>
</evidence>
<keyword evidence="2" id="KW-1185">Reference proteome</keyword>
<sequence length="147" mass="17250">MSSVDFHYPAERAVRYLNANPLIEALRFQPEDFELKHGWLNHAPSRHRFQFERSGKVTIEANCSCAVMSIRPEQKQELIAMFHTWRSEYWVPLQTNQEFASHFARPNAWVRLVRDIRMAFRRFVRREEPAGLPAADVLAPRRATAAE</sequence>
<comment type="caution">
    <text evidence="1">The sequence shown here is derived from an EMBL/GenBank/DDBJ whole genome shotgun (WGS) entry which is preliminary data.</text>
</comment>
<dbReference type="AlphaFoldDB" id="A0A366FGG3"/>
<accession>A0A366FGG3</accession>
<reference evidence="1 2" key="1">
    <citation type="submission" date="2018-06" db="EMBL/GenBank/DDBJ databases">
        <title>Genomic Encyclopedia of Type Strains, Phase IV (KMG-IV): sequencing the most valuable type-strain genomes for metagenomic binning, comparative biology and taxonomic classification.</title>
        <authorList>
            <person name="Goeker M."/>
        </authorList>
    </citation>
    <scope>NUCLEOTIDE SEQUENCE [LARGE SCALE GENOMIC DNA]</scope>
    <source>
        <strain evidence="1 2">DSM 24875</strain>
    </source>
</reference>
<dbReference type="OrthoDB" id="7375674at2"/>
<organism evidence="1 2">
    <name type="scientific">Roseiarcus fermentans</name>
    <dbReference type="NCBI Taxonomy" id="1473586"/>
    <lineage>
        <taxon>Bacteria</taxon>
        <taxon>Pseudomonadati</taxon>
        <taxon>Pseudomonadota</taxon>
        <taxon>Alphaproteobacteria</taxon>
        <taxon>Hyphomicrobiales</taxon>
        <taxon>Roseiarcaceae</taxon>
        <taxon>Roseiarcus</taxon>
    </lineage>
</organism>